<keyword evidence="9 13" id="KW-1133">Transmembrane helix</keyword>
<dbReference type="FunFam" id="1.20.1560.10:FF:000011">
    <property type="entry name" value="Multidrug ABC transporter ATP-binding protein"/>
    <property type="match status" value="1"/>
</dbReference>
<feature type="transmembrane region" description="Helical" evidence="13">
    <location>
        <begin position="238"/>
        <end position="260"/>
    </location>
</feature>
<dbReference type="FunFam" id="3.40.50.300:FF:000221">
    <property type="entry name" value="Multidrug ABC transporter ATP-binding protein"/>
    <property type="match status" value="1"/>
</dbReference>
<evidence type="ECO:0000256" key="1">
    <source>
        <dbReference type="ARBA" id="ARBA00004651"/>
    </source>
</evidence>
<dbReference type="GO" id="GO:0016887">
    <property type="term" value="F:ATP hydrolysis activity"/>
    <property type="evidence" value="ECO:0007669"/>
    <property type="project" value="InterPro"/>
</dbReference>
<protein>
    <recommendedName>
        <fullName evidence="12">Multidrug resistance-like ATP-binding protein MdlA</fullName>
        <ecNumber evidence="3">7.6.2.2</ecNumber>
    </recommendedName>
</protein>
<feature type="transmembrane region" description="Helical" evidence="13">
    <location>
        <begin position="266"/>
        <end position="296"/>
    </location>
</feature>
<keyword evidence="10 13" id="KW-0472">Membrane</keyword>
<feature type="transmembrane region" description="Helical" evidence="13">
    <location>
        <begin position="160"/>
        <end position="177"/>
    </location>
</feature>
<dbReference type="InterPro" id="IPR003593">
    <property type="entry name" value="AAA+_ATPase"/>
</dbReference>
<dbReference type="HOGENOM" id="CLU_000604_84_3_7"/>
<evidence type="ECO:0000256" key="8">
    <source>
        <dbReference type="ARBA" id="ARBA00022840"/>
    </source>
</evidence>
<dbReference type="GO" id="GO:0008559">
    <property type="term" value="F:ABC-type xenobiotic transporter activity"/>
    <property type="evidence" value="ECO:0007669"/>
    <property type="project" value="UniProtKB-EC"/>
</dbReference>
<dbReference type="SMART" id="SM00382">
    <property type="entry name" value="AAA"/>
    <property type="match status" value="1"/>
</dbReference>
<evidence type="ECO:0000313" key="17">
    <source>
        <dbReference type="Proteomes" id="UP000008561"/>
    </source>
</evidence>
<evidence type="ECO:0000256" key="9">
    <source>
        <dbReference type="ARBA" id="ARBA00022989"/>
    </source>
</evidence>
<dbReference type="Proteomes" id="UP000008561">
    <property type="component" value="Chromosome"/>
</dbReference>
<evidence type="ECO:0000256" key="2">
    <source>
        <dbReference type="ARBA" id="ARBA00006526"/>
    </source>
</evidence>
<organism evidence="16 17">
    <name type="scientific">Desulfosudis oleivorans (strain DSM 6200 / JCM 39069 / Hxd3)</name>
    <name type="common">Desulfococcus oleovorans</name>
    <dbReference type="NCBI Taxonomy" id="96561"/>
    <lineage>
        <taxon>Bacteria</taxon>
        <taxon>Pseudomonadati</taxon>
        <taxon>Thermodesulfobacteriota</taxon>
        <taxon>Desulfobacteria</taxon>
        <taxon>Desulfobacterales</taxon>
        <taxon>Desulfosudaceae</taxon>
        <taxon>Desulfosudis</taxon>
    </lineage>
</organism>
<accession>A9A0B0</accession>
<dbReference type="PROSITE" id="PS00211">
    <property type="entry name" value="ABC_TRANSPORTER_1"/>
    <property type="match status" value="1"/>
</dbReference>
<dbReference type="GO" id="GO:0005524">
    <property type="term" value="F:ATP binding"/>
    <property type="evidence" value="ECO:0007669"/>
    <property type="project" value="UniProtKB-KW"/>
</dbReference>
<evidence type="ECO:0000259" key="14">
    <source>
        <dbReference type="PROSITE" id="PS50893"/>
    </source>
</evidence>
<dbReference type="GO" id="GO:0015421">
    <property type="term" value="F:ABC-type oligopeptide transporter activity"/>
    <property type="evidence" value="ECO:0007669"/>
    <property type="project" value="TreeGrafter"/>
</dbReference>
<feature type="transmembrane region" description="Helical" evidence="13">
    <location>
        <begin position="132"/>
        <end position="154"/>
    </location>
</feature>
<dbReference type="InterPro" id="IPR003439">
    <property type="entry name" value="ABC_transporter-like_ATP-bd"/>
</dbReference>
<dbReference type="SUPFAM" id="SSF52540">
    <property type="entry name" value="P-loop containing nucleoside triphosphate hydrolases"/>
    <property type="match status" value="1"/>
</dbReference>
<evidence type="ECO:0000256" key="11">
    <source>
        <dbReference type="ARBA" id="ARBA00034018"/>
    </source>
</evidence>
<name>A9A0B0_DESOH</name>
<dbReference type="Pfam" id="PF00005">
    <property type="entry name" value="ABC_tran"/>
    <property type="match status" value="1"/>
</dbReference>
<keyword evidence="5" id="KW-1003">Cell membrane</keyword>
<evidence type="ECO:0000256" key="10">
    <source>
        <dbReference type="ARBA" id="ARBA00023136"/>
    </source>
</evidence>
<proteinExistence type="inferred from homology"/>
<dbReference type="InterPro" id="IPR011527">
    <property type="entry name" value="ABC1_TM_dom"/>
</dbReference>
<reference evidence="16 17" key="1">
    <citation type="submission" date="2007-10" db="EMBL/GenBank/DDBJ databases">
        <title>Complete sequence of Desulfococcus oleovorans Hxd3.</title>
        <authorList>
            <consortium name="US DOE Joint Genome Institute"/>
            <person name="Copeland A."/>
            <person name="Lucas S."/>
            <person name="Lapidus A."/>
            <person name="Barry K."/>
            <person name="Glavina del Rio T."/>
            <person name="Dalin E."/>
            <person name="Tice H."/>
            <person name="Pitluck S."/>
            <person name="Kiss H."/>
            <person name="Brettin T."/>
            <person name="Bruce D."/>
            <person name="Detter J.C."/>
            <person name="Han C."/>
            <person name="Schmutz J."/>
            <person name="Larimer F."/>
            <person name="Land M."/>
            <person name="Hauser L."/>
            <person name="Kyrpides N."/>
            <person name="Kim E."/>
            <person name="Wawrik B."/>
            <person name="Richardson P."/>
        </authorList>
    </citation>
    <scope>NUCLEOTIDE SEQUENCE [LARGE SCALE GENOMIC DNA]</scope>
    <source>
        <strain evidence="17">DSM 6200 / JCM 39069 / Hxd3</strain>
    </source>
</reference>
<evidence type="ECO:0000259" key="15">
    <source>
        <dbReference type="PROSITE" id="PS50929"/>
    </source>
</evidence>
<dbReference type="CDD" id="cd18541">
    <property type="entry name" value="ABC_6TM_TmrB_like"/>
    <property type="match status" value="1"/>
</dbReference>
<dbReference type="Gene3D" id="3.40.50.300">
    <property type="entry name" value="P-loop containing nucleotide triphosphate hydrolases"/>
    <property type="match status" value="1"/>
</dbReference>
<dbReference type="EC" id="7.6.2.2" evidence="3"/>
<keyword evidence="6 13" id="KW-0812">Transmembrane</keyword>
<comment type="similarity">
    <text evidence="2">Belongs to the ABC transporter superfamily. Drug exporter-2 (TC 3.A.1.117) family.</text>
</comment>
<evidence type="ECO:0000256" key="3">
    <source>
        <dbReference type="ARBA" id="ARBA00012191"/>
    </source>
</evidence>
<dbReference type="PROSITE" id="PS50893">
    <property type="entry name" value="ABC_TRANSPORTER_2"/>
    <property type="match status" value="1"/>
</dbReference>
<dbReference type="InterPro" id="IPR027417">
    <property type="entry name" value="P-loop_NTPase"/>
</dbReference>
<evidence type="ECO:0000256" key="5">
    <source>
        <dbReference type="ARBA" id="ARBA00022475"/>
    </source>
</evidence>
<feature type="transmembrane region" description="Helical" evidence="13">
    <location>
        <begin position="54"/>
        <end position="76"/>
    </location>
</feature>
<dbReference type="KEGG" id="dol:Dole_3226"/>
<evidence type="ECO:0000256" key="7">
    <source>
        <dbReference type="ARBA" id="ARBA00022741"/>
    </source>
</evidence>
<dbReference type="RefSeq" id="WP_012176639.1">
    <property type="nucleotide sequence ID" value="NC_009943.1"/>
</dbReference>
<dbReference type="PANTHER" id="PTHR43394">
    <property type="entry name" value="ATP-DEPENDENT PERMEASE MDL1, MITOCHONDRIAL"/>
    <property type="match status" value="1"/>
</dbReference>
<dbReference type="Gene3D" id="1.20.1560.10">
    <property type="entry name" value="ABC transporter type 1, transmembrane domain"/>
    <property type="match status" value="1"/>
</dbReference>
<keyword evidence="4" id="KW-0813">Transport</keyword>
<dbReference type="PANTHER" id="PTHR43394:SF1">
    <property type="entry name" value="ATP-BINDING CASSETTE SUB-FAMILY B MEMBER 10, MITOCHONDRIAL"/>
    <property type="match status" value="1"/>
</dbReference>
<comment type="catalytic activity">
    <reaction evidence="11">
        <text>ATP + H2O + xenobioticSide 1 = ADP + phosphate + xenobioticSide 2.</text>
        <dbReference type="EC" id="7.6.2.2"/>
    </reaction>
</comment>
<keyword evidence="17" id="KW-1185">Reference proteome</keyword>
<feature type="domain" description="ABC transmembrane type-1" evidence="15">
    <location>
        <begin position="18"/>
        <end position="301"/>
    </location>
</feature>
<dbReference type="OrthoDB" id="9772049at2"/>
<dbReference type="STRING" id="96561.Dole_3226"/>
<comment type="subcellular location">
    <subcellularLocation>
        <location evidence="1">Cell membrane</location>
        <topology evidence="1">Multi-pass membrane protein</topology>
    </subcellularLocation>
</comment>
<evidence type="ECO:0000256" key="4">
    <source>
        <dbReference type="ARBA" id="ARBA00022448"/>
    </source>
</evidence>
<feature type="domain" description="ABC transporter" evidence="14">
    <location>
        <begin position="335"/>
        <end position="571"/>
    </location>
</feature>
<feature type="transmembrane region" description="Helical" evidence="13">
    <location>
        <begin position="15"/>
        <end position="34"/>
    </location>
</feature>
<dbReference type="eggNOG" id="COG1132">
    <property type="taxonomic scope" value="Bacteria"/>
</dbReference>
<evidence type="ECO:0000256" key="12">
    <source>
        <dbReference type="ARBA" id="ARBA00074518"/>
    </source>
</evidence>
<dbReference type="SUPFAM" id="SSF90123">
    <property type="entry name" value="ABC transporter transmembrane region"/>
    <property type="match status" value="1"/>
</dbReference>
<gene>
    <name evidence="16" type="ordered locus">Dole_3226</name>
</gene>
<dbReference type="Pfam" id="PF00664">
    <property type="entry name" value="ABC_membrane"/>
    <property type="match status" value="1"/>
</dbReference>
<dbReference type="InterPro" id="IPR039421">
    <property type="entry name" value="Type_1_exporter"/>
</dbReference>
<sequence>MAEARAKEFLLSNRWELLAGLVSLVLVDAFQLLIPRVVKRAVDDLTLLAADLRSLAGHAAVLLAMALVIAVFRYVWRRCLIGTSRTVERDLRARLAGHLQTLDAAYFNVTSTGDLMARVTNDINNIRMAMGLGLVALIDAVFLGIAAIGFMAYINVELTLYSLLPMPMIVILTRFFSRRMHKMYLAVQAAFSDMTEVTRERFAGIRVIKAFDRKAAEAGRFSRISEDYIRKNLDLTRVTGTFFPLMLLFTNISIAIVLYVGGRQTIAAQITIGDFVAFLSYLTLITWPMMAMGWVANLMQRGRASLDRINQVLAASPEIKEASDPRPLPHPGGALSFRNVSFSYAPGGKPVLSDIHLDLPAGKILCIVGPPGSGKTTLVHLMARLYDPDTGTVAMDGMDLRAIRIADLRAAVAFMPQEPFLFSGTIRENIAFDDTVADDNPKLVDACRNAGLLETVFLFSNGFDTIVGEKGVILSGGQKQRVALARALYHAAPVMILDDPVSQVDTETAGHILSALQSAARTRTAVFVSHRLSLARLADRVIVLENGRITAEGTHEQLMTTSDYYARSWALQRLEEEAP</sequence>
<dbReference type="InterPro" id="IPR017871">
    <property type="entry name" value="ABC_transporter-like_CS"/>
</dbReference>
<dbReference type="PROSITE" id="PS50929">
    <property type="entry name" value="ABC_TM1F"/>
    <property type="match status" value="1"/>
</dbReference>
<dbReference type="AlphaFoldDB" id="A9A0B0"/>
<evidence type="ECO:0000256" key="6">
    <source>
        <dbReference type="ARBA" id="ARBA00022692"/>
    </source>
</evidence>
<keyword evidence="8" id="KW-0067">ATP-binding</keyword>
<dbReference type="GO" id="GO:0005886">
    <property type="term" value="C:plasma membrane"/>
    <property type="evidence" value="ECO:0007669"/>
    <property type="project" value="UniProtKB-SubCell"/>
</dbReference>
<keyword evidence="7" id="KW-0547">Nucleotide-binding</keyword>
<dbReference type="EMBL" id="CP000859">
    <property type="protein sequence ID" value="ABW69029.1"/>
    <property type="molecule type" value="Genomic_DNA"/>
</dbReference>
<dbReference type="InterPro" id="IPR036640">
    <property type="entry name" value="ABC1_TM_sf"/>
</dbReference>
<evidence type="ECO:0000256" key="13">
    <source>
        <dbReference type="SAM" id="Phobius"/>
    </source>
</evidence>
<evidence type="ECO:0000313" key="16">
    <source>
        <dbReference type="EMBL" id="ABW69029.1"/>
    </source>
</evidence>